<dbReference type="Gene3D" id="2.40.50.140">
    <property type="entry name" value="Nucleic acid-binding proteins"/>
    <property type="match status" value="2"/>
</dbReference>
<feature type="region of interest" description="Disordered" evidence="9">
    <location>
        <begin position="146"/>
        <end position="178"/>
    </location>
</feature>
<keyword evidence="7" id="KW-0238">DNA-binding</keyword>
<proteinExistence type="inferred from homology"/>
<dbReference type="GO" id="GO:0010521">
    <property type="term" value="F:telomerase inhibitor activity"/>
    <property type="evidence" value="ECO:0007669"/>
    <property type="project" value="TreeGrafter"/>
</dbReference>
<evidence type="ECO:0000259" key="10">
    <source>
        <dbReference type="SMART" id="SM00976"/>
    </source>
</evidence>
<dbReference type="SUPFAM" id="SSF50249">
    <property type="entry name" value="Nucleic acid-binding proteins"/>
    <property type="match status" value="2"/>
</dbReference>
<evidence type="ECO:0000256" key="5">
    <source>
        <dbReference type="ARBA" id="ARBA00022454"/>
    </source>
</evidence>
<dbReference type="CDD" id="cd04497">
    <property type="entry name" value="hPOT1_OB1_like"/>
    <property type="match status" value="1"/>
</dbReference>
<organism evidence="11 12">
    <name type="scientific">Penicillium oxalicum (strain 114-2 / CGMCC 5302)</name>
    <name type="common">Penicillium decumbens</name>
    <dbReference type="NCBI Taxonomy" id="933388"/>
    <lineage>
        <taxon>Eukaryota</taxon>
        <taxon>Fungi</taxon>
        <taxon>Dikarya</taxon>
        <taxon>Ascomycota</taxon>
        <taxon>Pezizomycotina</taxon>
        <taxon>Eurotiomycetes</taxon>
        <taxon>Eurotiomycetidae</taxon>
        <taxon>Eurotiales</taxon>
        <taxon>Aspergillaceae</taxon>
        <taxon>Penicillium</taxon>
    </lineage>
</organism>
<dbReference type="Proteomes" id="UP000019376">
    <property type="component" value="Unassembled WGS sequence"/>
</dbReference>
<evidence type="ECO:0000313" key="11">
    <source>
        <dbReference type="EMBL" id="EPS32783.1"/>
    </source>
</evidence>
<dbReference type="PhylomeDB" id="S8B1T4"/>
<accession>S8B1T4</accession>
<dbReference type="FunFam" id="2.40.50.140:FF:000303">
    <property type="entry name" value="Protection of telomeres protein 1"/>
    <property type="match status" value="1"/>
</dbReference>
<evidence type="ECO:0000256" key="3">
    <source>
        <dbReference type="ARBA" id="ARBA00008442"/>
    </source>
</evidence>
<keyword evidence="12" id="KW-1185">Reference proteome</keyword>
<evidence type="ECO:0000256" key="1">
    <source>
        <dbReference type="ARBA" id="ARBA00004123"/>
    </source>
</evidence>
<sequence length="617" mass="69377">MANSALVDIPTACSRRGYLSTLGVVVDVLPPLQTKGSSICVTFTLKDCLYEEPTWTGGLKIKYFNDHRDALPSVQLDDVVLLRDIRIEITAYNDRPTGVASQHDHVQWAIFRTESDPNSIPTILTGPSPFSLNGAEERIARRLLDSAPKHASISQRTDVRRAPVSQERSRAVSASVAPSPLKNGLPLRLIQDIQPGPFVQILGQVVRMNTFDSEKCMMHLTDYTTNESLVEIEEDGDENGGVEGDSFGYLSRKRKNWPGPWGKMTIQAVLWEPHATFARSHVKEGQIVLLTYTRIKPGNYSGLEAVVHQDKRYPDKIHIKLISDSDELAQELLARRKAYWKIHGKPSNIAASSSSKKKKKTSAKKDLDERKAEEQKPLSLPAARKGTNPNIKTRRYDVPVRSIERILAAETHQNEIPGGIVYQLPFQNVYYQAEVRVVDFFPPNLEDFAVQVPLQSIISPDGNSGRGENRRMIWDWRFCLLVEGTEPLGSKDEARSQMKLFVSGAEADHLLSLDATDLRHNRTRLNELREKLFLLWGDLEELKVRNKATIHPGENWTPSKISSLPFKCSIKEYGVPCSHRSSLESETQGQLDEECCGVSDCFGWERRFALFGTAIHT</sequence>
<dbReference type="STRING" id="933388.S8B1T4"/>
<evidence type="ECO:0000256" key="4">
    <source>
        <dbReference type="ARBA" id="ARBA00015253"/>
    </source>
</evidence>
<dbReference type="Pfam" id="PF02765">
    <property type="entry name" value="POT1"/>
    <property type="match status" value="1"/>
</dbReference>
<dbReference type="InterPro" id="IPR028389">
    <property type="entry name" value="POT1"/>
</dbReference>
<dbReference type="SMART" id="SM00976">
    <property type="entry name" value="Telo_bind"/>
    <property type="match status" value="1"/>
</dbReference>
<comment type="subcellular location">
    <subcellularLocation>
        <location evidence="2">Chromosome</location>
        <location evidence="2">Telomere</location>
    </subcellularLocation>
    <subcellularLocation>
        <location evidence="1">Nucleus</location>
    </subcellularLocation>
</comment>
<keyword evidence="6" id="KW-0779">Telomere</keyword>
<feature type="region of interest" description="Disordered" evidence="9">
    <location>
        <begin position="347"/>
        <end position="391"/>
    </location>
</feature>
<keyword evidence="8" id="KW-0539">Nucleus</keyword>
<dbReference type="GO" id="GO:0032210">
    <property type="term" value="P:regulation of telomere maintenance via telomerase"/>
    <property type="evidence" value="ECO:0007669"/>
    <property type="project" value="TreeGrafter"/>
</dbReference>
<dbReference type="OrthoDB" id="2186770at2759"/>
<protein>
    <recommendedName>
        <fullName evidence="4">Protection of telomeres protein 1</fullName>
    </recommendedName>
</protein>
<dbReference type="AlphaFoldDB" id="S8B1T4"/>
<evidence type="ECO:0000256" key="8">
    <source>
        <dbReference type="ARBA" id="ARBA00023242"/>
    </source>
</evidence>
<evidence type="ECO:0000256" key="7">
    <source>
        <dbReference type="ARBA" id="ARBA00023125"/>
    </source>
</evidence>
<dbReference type="PANTHER" id="PTHR14513:SF0">
    <property type="entry name" value="PROTECTION OF TELOMERES PROTEIN 1"/>
    <property type="match status" value="1"/>
</dbReference>
<dbReference type="eggNOG" id="KOG4757">
    <property type="taxonomic scope" value="Eukaryota"/>
</dbReference>
<dbReference type="GO" id="GO:0016233">
    <property type="term" value="P:telomere capping"/>
    <property type="evidence" value="ECO:0007669"/>
    <property type="project" value="TreeGrafter"/>
</dbReference>
<gene>
    <name evidence="11" type="ORF">PDE_07743</name>
</gene>
<dbReference type="InterPro" id="IPR011564">
    <property type="entry name" value="Telomer_end-bd_POT1/Cdc13"/>
</dbReference>
<dbReference type="GO" id="GO:0098505">
    <property type="term" value="F:G-rich strand telomeric DNA binding"/>
    <property type="evidence" value="ECO:0007669"/>
    <property type="project" value="TreeGrafter"/>
</dbReference>
<name>S8B1T4_PENO1</name>
<dbReference type="PANTHER" id="PTHR14513">
    <property type="entry name" value="PROTECTION OF TELOMERES 1"/>
    <property type="match status" value="1"/>
</dbReference>
<dbReference type="InterPro" id="IPR012340">
    <property type="entry name" value="NA-bd_OB-fold"/>
</dbReference>
<dbReference type="Pfam" id="PF16686">
    <property type="entry name" value="POT1PC"/>
    <property type="match status" value="1"/>
</dbReference>
<feature type="compositionally biased region" description="Basic and acidic residues" evidence="9">
    <location>
        <begin position="363"/>
        <end position="376"/>
    </location>
</feature>
<evidence type="ECO:0000313" key="12">
    <source>
        <dbReference type="Proteomes" id="UP000019376"/>
    </source>
</evidence>
<dbReference type="GO" id="GO:0000783">
    <property type="term" value="C:nuclear telomere cap complex"/>
    <property type="evidence" value="ECO:0007669"/>
    <property type="project" value="TreeGrafter"/>
</dbReference>
<dbReference type="HOGENOM" id="CLU_016663_1_0_1"/>
<evidence type="ECO:0000256" key="6">
    <source>
        <dbReference type="ARBA" id="ARBA00022895"/>
    </source>
</evidence>
<comment type="similarity">
    <text evidence="3">Belongs to the telombin family.</text>
</comment>
<keyword evidence="5" id="KW-0158">Chromosome</keyword>
<evidence type="ECO:0000256" key="9">
    <source>
        <dbReference type="SAM" id="MobiDB-lite"/>
    </source>
</evidence>
<dbReference type="EMBL" id="KB644414">
    <property type="protein sequence ID" value="EPS32783.1"/>
    <property type="molecule type" value="Genomic_DNA"/>
</dbReference>
<evidence type="ECO:0000256" key="2">
    <source>
        <dbReference type="ARBA" id="ARBA00004574"/>
    </source>
</evidence>
<feature type="domain" description="Telomeric single stranded DNA binding POT1/Cdc13" evidence="10">
    <location>
        <begin position="6"/>
        <end position="151"/>
    </location>
</feature>
<dbReference type="InterPro" id="IPR032042">
    <property type="entry name" value="POT1PC"/>
</dbReference>
<reference evidence="11 12" key="1">
    <citation type="journal article" date="2013" name="PLoS ONE">
        <title>Genomic and secretomic analyses reveal unique features of the lignocellulolytic enzyme system of Penicillium decumbens.</title>
        <authorList>
            <person name="Liu G."/>
            <person name="Zhang L."/>
            <person name="Wei X."/>
            <person name="Zou G."/>
            <person name="Qin Y."/>
            <person name="Ma L."/>
            <person name="Li J."/>
            <person name="Zheng H."/>
            <person name="Wang S."/>
            <person name="Wang C."/>
            <person name="Xun L."/>
            <person name="Zhao G.-P."/>
            <person name="Zhou Z."/>
            <person name="Qu Y."/>
        </authorList>
    </citation>
    <scope>NUCLEOTIDE SEQUENCE [LARGE SCALE GENOMIC DNA]</scope>
    <source>
        <strain evidence="12">114-2 / CGMCC 5302</strain>
    </source>
</reference>